<organism evidence="1 2">
    <name type="scientific">Altererythrobacter litoralis</name>
    <dbReference type="NCBI Taxonomy" id="3113904"/>
    <lineage>
        <taxon>Bacteria</taxon>
        <taxon>Pseudomonadati</taxon>
        <taxon>Pseudomonadota</taxon>
        <taxon>Alphaproteobacteria</taxon>
        <taxon>Sphingomonadales</taxon>
        <taxon>Erythrobacteraceae</taxon>
        <taxon>Altererythrobacter</taxon>
    </lineage>
</organism>
<name>A0ABU7GD54_9SPHN</name>
<protein>
    <submittedName>
        <fullName evidence="1">Uncharacterized protein</fullName>
    </submittedName>
</protein>
<reference evidence="1 2" key="1">
    <citation type="submission" date="2024-01" db="EMBL/GenBank/DDBJ databases">
        <title>The genome sequence of Erythrobacteraceae sp. strain 1XM1-14.</title>
        <authorList>
            <person name="Liu Y."/>
        </authorList>
    </citation>
    <scope>NUCLEOTIDE SEQUENCE [LARGE SCALE GENOMIC DNA]</scope>
    <source>
        <strain evidence="1 2">1XM1-14</strain>
    </source>
</reference>
<gene>
    <name evidence="1" type="ORF">VRS74_03900</name>
</gene>
<dbReference type="RefSeq" id="WP_354143933.1">
    <property type="nucleotide sequence ID" value="NZ_JAZDQV010000003.1"/>
</dbReference>
<sequence>MLPGLILAITAALLVAVIVADPESGLWVGGLMAICIPVGLHLGHKRRVAKATGPD</sequence>
<proteinExistence type="predicted"/>
<keyword evidence="2" id="KW-1185">Reference proteome</keyword>
<comment type="caution">
    <text evidence="1">The sequence shown here is derived from an EMBL/GenBank/DDBJ whole genome shotgun (WGS) entry which is preliminary data.</text>
</comment>
<evidence type="ECO:0000313" key="1">
    <source>
        <dbReference type="EMBL" id="MEE1876825.1"/>
    </source>
</evidence>
<dbReference type="EMBL" id="JAZDQV010000003">
    <property type="protein sequence ID" value="MEE1876825.1"/>
    <property type="molecule type" value="Genomic_DNA"/>
</dbReference>
<evidence type="ECO:0000313" key="2">
    <source>
        <dbReference type="Proteomes" id="UP001343492"/>
    </source>
</evidence>
<dbReference type="Proteomes" id="UP001343492">
    <property type="component" value="Unassembled WGS sequence"/>
</dbReference>
<accession>A0ABU7GD54</accession>